<dbReference type="InterPro" id="IPR011330">
    <property type="entry name" value="Glyco_hydro/deAcase_b/a-brl"/>
</dbReference>
<dbReference type="Proteomes" id="UP000007488">
    <property type="component" value="Chromosome"/>
</dbReference>
<dbReference type="PROSITE" id="PS51677">
    <property type="entry name" value="NODB"/>
    <property type="match status" value="1"/>
</dbReference>
<accession>F0T228</accession>
<sequence length="257" mass="28318">MRVIVLKRKPLMIMAVIVTLSSFSFFLKQEAIVSVLSKNLKPIYSTKTATNKIALTFDISWGRTNVVPILDILAKEDVKATFFLSSPWSSDNQDLVEKIIASGNEVGSHGRKHVDMNKLSANDLETELTAAQETLEKLTNKKITVFRPPNGAYDNKVIQTASAHGQRVIQWSIDSLDWKRPGKEAVIKNVLEGRKSNDGAKPGDIILFHASDSAPDTPGALPEIITALKHKGYELVTVSDLLANSSETWPPESQLPE</sequence>
<dbReference type="EMBL" id="CP002547">
    <property type="protein sequence ID" value="ADY56372.1"/>
    <property type="molecule type" value="Genomic_DNA"/>
</dbReference>
<dbReference type="Pfam" id="PF01522">
    <property type="entry name" value="Polysacc_deac_1"/>
    <property type="match status" value="1"/>
</dbReference>
<dbReference type="HOGENOM" id="CLU_021264_0_2_9"/>
<dbReference type="InterPro" id="IPR050248">
    <property type="entry name" value="Polysacc_deacetylase_ArnD"/>
</dbReference>
<dbReference type="OrthoDB" id="61520at2"/>
<reference evidence="3" key="2">
    <citation type="submission" date="2011-02" db="EMBL/GenBank/DDBJ databases">
        <title>The complete genome of Syntrophobotulus glycolicus DSM 8271.</title>
        <authorList>
            <person name="Lucas S."/>
            <person name="Copeland A."/>
            <person name="Lapidus A."/>
            <person name="Bruce D."/>
            <person name="Goodwin L."/>
            <person name="Pitluck S."/>
            <person name="Kyrpides N."/>
            <person name="Mavromatis K."/>
            <person name="Pagani I."/>
            <person name="Ivanova N."/>
            <person name="Mikhailova N."/>
            <person name="Chertkov O."/>
            <person name="Held B."/>
            <person name="Detter J.C."/>
            <person name="Tapia R."/>
            <person name="Han C."/>
            <person name="Land M."/>
            <person name="Hauser L."/>
            <person name="Markowitz V."/>
            <person name="Cheng J.-F."/>
            <person name="Hugenholtz P."/>
            <person name="Woyke T."/>
            <person name="Wu D."/>
            <person name="Spring S."/>
            <person name="Schroeder M."/>
            <person name="Brambilla E."/>
            <person name="Klenk H.-P."/>
            <person name="Eisen J.A."/>
        </authorList>
    </citation>
    <scope>NUCLEOTIDE SEQUENCE [LARGE SCALE GENOMIC DNA]</scope>
    <source>
        <strain evidence="3">DSM 8271 / FlGlyR</strain>
    </source>
</reference>
<dbReference type="SUPFAM" id="SSF88713">
    <property type="entry name" value="Glycoside hydrolase/deacetylase"/>
    <property type="match status" value="1"/>
</dbReference>
<protein>
    <submittedName>
        <fullName evidence="2">Polysaccharide deacetylase</fullName>
    </submittedName>
</protein>
<evidence type="ECO:0000313" key="3">
    <source>
        <dbReference type="Proteomes" id="UP000007488"/>
    </source>
</evidence>
<dbReference type="GO" id="GO:0016020">
    <property type="term" value="C:membrane"/>
    <property type="evidence" value="ECO:0007669"/>
    <property type="project" value="TreeGrafter"/>
</dbReference>
<keyword evidence="3" id="KW-1185">Reference proteome</keyword>
<dbReference type="InterPro" id="IPR002509">
    <property type="entry name" value="NODB_dom"/>
</dbReference>
<feature type="domain" description="NodB homology" evidence="1">
    <location>
        <begin position="51"/>
        <end position="236"/>
    </location>
</feature>
<dbReference type="Gene3D" id="3.20.20.370">
    <property type="entry name" value="Glycoside hydrolase/deacetylase"/>
    <property type="match status" value="1"/>
</dbReference>
<dbReference type="GO" id="GO:0016810">
    <property type="term" value="F:hydrolase activity, acting on carbon-nitrogen (but not peptide) bonds"/>
    <property type="evidence" value="ECO:0007669"/>
    <property type="project" value="InterPro"/>
</dbReference>
<proteinExistence type="predicted"/>
<organism evidence="2 3">
    <name type="scientific">Syntrophobotulus glycolicus (strain DSM 8271 / FlGlyR)</name>
    <dbReference type="NCBI Taxonomy" id="645991"/>
    <lineage>
        <taxon>Bacteria</taxon>
        <taxon>Bacillati</taxon>
        <taxon>Bacillota</taxon>
        <taxon>Clostridia</taxon>
        <taxon>Eubacteriales</taxon>
        <taxon>Desulfitobacteriaceae</taxon>
        <taxon>Syntrophobotulus</taxon>
    </lineage>
</organism>
<evidence type="ECO:0000313" key="2">
    <source>
        <dbReference type="EMBL" id="ADY56372.1"/>
    </source>
</evidence>
<dbReference type="RefSeq" id="WP_013625239.1">
    <property type="nucleotide sequence ID" value="NC_015172.1"/>
</dbReference>
<dbReference type="AlphaFoldDB" id="F0T228"/>
<gene>
    <name evidence="2" type="ordered locus">Sgly_2079</name>
</gene>
<dbReference type="GO" id="GO:0005975">
    <property type="term" value="P:carbohydrate metabolic process"/>
    <property type="evidence" value="ECO:0007669"/>
    <property type="project" value="InterPro"/>
</dbReference>
<evidence type="ECO:0000259" key="1">
    <source>
        <dbReference type="PROSITE" id="PS51677"/>
    </source>
</evidence>
<name>F0T228_SYNGF</name>
<dbReference type="PANTHER" id="PTHR10587:SF128">
    <property type="entry name" value="POLYSACCHARIDE DEACETYLASE PDAB-RELATED"/>
    <property type="match status" value="1"/>
</dbReference>
<dbReference type="KEGG" id="sgy:Sgly_2079"/>
<dbReference type="STRING" id="645991.Sgly_2079"/>
<dbReference type="PANTHER" id="PTHR10587">
    <property type="entry name" value="GLYCOSYL TRANSFERASE-RELATED"/>
    <property type="match status" value="1"/>
</dbReference>
<dbReference type="eggNOG" id="COG0726">
    <property type="taxonomic scope" value="Bacteria"/>
</dbReference>
<reference evidence="2 3" key="1">
    <citation type="journal article" date="2011" name="Stand. Genomic Sci.">
        <title>Complete genome sequence of Syntrophobotulus glycolicus type strain (FlGlyR).</title>
        <authorList>
            <person name="Han C."/>
            <person name="Mwirichia R."/>
            <person name="Chertkov O."/>
            <person name="Held B."/>
            <person name="Lapidus A."/>
            <person name="Nolan M."/>
            <person name="Lucas S."/>
            <person name="Hammon N."/>
            <person name="Deshpande S."/>
            <person name="Cheng J.F."/>
            <person name="Tapia R."/>
            <person name="Goodwin L."/>
            <person name="Pitluck S."/>
            <person name="Huntemann M."/>
            <person name="Liolios K."/>
            <person name="Ivanova N."/>
            <person name="Pagani I."/>
            <person name="Mavromatis K."/>
            <person name="Ovchinikova G."/>
            <person name="Pati A."/>
            <person name="Chen A."/>
            <person name="Palaniappan K."/>
            <person name="Land M."/>
            <person name="Hauser L."/>
            <person name="Brambilla E.M."/>
            <person name="Rohde M."/>
            <person name="Spring S."/>
            <person name="Sikorski J."/>
            <person name="Goker M."/>
            <person name="Woyke T."/>
            <person name="Bristow J."/>
            <person name="Eisen J.A."/>
            <person name="Markowitz V."/>
            <person name="Hugenholtz P."/>
            <person name="Kyrpides N.C."/>
            <person name="Klenk H.P."/>
            <person name="Detter J.C."/>
        </authorList>
    </citation>
    <scope>NUCLEOTIDE SEQUENCE [LARGE SCALE GENOMIC DNA]</scope>
    <source>
        <strain evidence="3">DSM 8271 / FlGlyR</strain>
    </source>
</reference>